<feature type="domain" description="Small EDRK-rich factor-like N-terminal" evidence="2">
    <location>
        <begin position="1"/>
        <end position="28"/>
    </location>
</feature>
<proteinExistence type="predicted"/>
<reference evidence="3 4" key="1">
    <citation type="submission" date="2017-03" db="EMBL/GenBank/DDBJ databases">
        <title>WGS assembly of Porphyra umbilicalis.</title>
        <authorList>
            <person name="Brawley S.H."/>
            <person name="Blouin N.A."/>
            <person name="Ficko-Blean E."/>
            <person name="Wheeler G.L."/>
            <person name="Lohr M."/>
            <person name="Goodson H.V."/>
            <person name="Jenkins J.W."/>
            <person name="Blaby-Haas C.E."/>
            <person name="Helliwell K.E."/>
            <person name="Chan C."/>
            <person name="Marriage T."/>
            <person name="Bhattacharya D."/>
            <person name="Klein A.S."/>
            <person name="Badis Y."/>
            <person name="Brodie J."/>
            <person name="Cao Y."/>
            <person name="Collen J."/>
            <person name="Dittami S.M."/>
            <person name="Gachon C.M."/>
            <person name="Green B.R."/>
            <person name="Karpowicz S."/>
            <person name="Kim J.W."/>
            <person name="Kudahl U."/>
            <person name="Lin S."/>
            <person name="Michel G."/>
            <person name="Mittag M."/>
            <person name="Olson B.J."/>
            <person name="Pangilinan J."/>
            <person name="Peng Y."/>
            <person name="Qiu H."/>
            <person name="Shu S."/>
            <person name="Singer J.T."/>
            <person name="Smith A.G."/>
            <person name="Sprecher B.N."/>
            <person name="Wagner V."/>
            <person name="Wang W."/>
            <person name="Wang Z.-Y."/>
            <person name="Yan J."/>
            <person name="Yarish C."/>
            <person name="Zoeuner-Riek S."/>
            <person name="Zhuang Y."/>
            <person name="Zou Y."/>
            <person name="Lindquist E.A."/>
            <person name="Grimwood J."/>
            <person name="Barry K."/>
            <person name="Rokhsar D.S."/>
            <person name="Schmutz J."/>
            <person name="Stiller J.W."/>
            <person name="Grossman A.R."/>
            <person name="Prochnik S.E."/>
        </authorList>
    </citation>
    <scope>NUCLEOTIDE SEQUENCE [LARGE SCALE GENOMIC DNA]</scope>
    <source>
        <strain evidence="3">4086291</strain>
    </source>
</reference>
<sequence>MSRGNQREIDRQRAAKRAEKGGKNKKKEADGPNANQKLTNKKEKDAEIMRLKQQKAADKAAAAAAGGSSGGSSK</sequence>
<gene>
    <name evidence="3" type="ORF">BU14_0153s0042</name>
</gene>
<keyword evidence="4" id="KW-1185">Reference proteome</keyword>
<dbReference type="EMBL" id="KV918842">
    <property type="protein sequence ID" value="OSX77299.1"/>
    <property type="molecule type" value="Genomic_DNA"/>
</dbReference>
<protein>
    <recommendedName>
        <fullName evidence="2">Small EDRK-rich factor-like N-terminal domain-containing protein</fullName>
    </recommendedName>
</protein>
<feature type="region of interest" description="Disordered" evidence="1">
    <location>
        <begin position="1"/>
        <end position="74"/>
    </location>
</feature>
<evidence type="ECO:0000259" key="2">
    <source>
        <dbReference type="Pfam" id="PF04419"/>
    </source>
</evidence>
<evidence type="ECO:0000313" key="4">
    <source>
        <dbReference type="Proteomes" id="UP000218209"/>
    </source>
</evidence>
<accession>A0A1X6P8S8</accession>
<feature type="compositionally biased region" description="Basic and acidic residues" evidence="1">
    <location>
        <begin position="40"/>
        <end position="58"/>
    </location>
</feature>
<evidence type="ECO:0000256" key="1">
    <source>
        <dbReference type="SAM" id="MobiDB-lite"/>
    </source>
</evidence>
<dbReference type="Pfam" id="PF04419">
    <property type="entry name" value="SERF-like_N"/>
    <property type="match status" value="1"/>
</dbReference>
<dbReference type="InterPro" id="IPR007513">
    <property type="entry name" value="SERF-like_N"/>
</dbReference>
<dbReference type="Proteomes" id="UP000218209">
    <property type="component" value="Unassembled WGS sequence"/>
</dbReference>
<organism evidence="3 4">
    <name type="scientific">Porphyra umbilicalis</name>
    <name type="common">Purple laver</name>
    <name type="synonym">Red alga</name>
    <dbReference type="NCBI Taxonomy" id="2786"/>
    <lineage>
        <taxon>Eukaryota</taxon>
        <taxon>Rhodophyta</taxon>
        <taxon>Bangiophyceae</taxon>
        <taxon>Bangiales</taxon>
        <taxon>Bangiaceae</taxon>
        <taxon>Porphyra</taxon>
    </lineage>
</organism>
<dbReference type="AlphaFoldDB" id="A0A1X6P8S8"/>
<evidence type="ECO:0000313" key="3">
    <source>
        <dbReference type="EMBL" id="OSX77299.1"/>
    </source>
</evidence>
<name>A0A1X6P8S8_PORUM</name>
<feature type="compositionally biased region" description="Basic and acidic residues" evidence="1">
    <location>
        <begin position="1"/>
        <end position="30"/>
    </location>
</feature>